<dbReference type="GO" id="GO:0005886">
    <property type="term" value="C:plasma membrane"/>
    <property type="evidence" value="ECO:0000318"/>
    <property type="project" value="GO_Central"/>
</dbReference>
<evidence type="ECO:0000256" key="7">
    <source>
        <dbReference type="SAM" id="SignalP"/>
    </source>
</evidence>
<dbReference type="PROSITE" id="PS00107">
    <property type="entry name" value="PROTEIN_KINASE_ATP"/>
    <property type="match status" value="1"/>
</dbReference>
<feature type="chain" id="PRO_5001503864" description="Protein kinase domain-containing protein" evidence="7">
    <location>
        <begin position="25"/>
        <end position="844"/>
    </location>
</feature>
<keyword evidence="4" id="KW-0418">Kinase</keyword>
<dbReference type="EMBL" id="KI632264">
    <property type="protein sequence ID" value="EYU20623.1"/>
    <property type="molecule type" value="Genomic_DNA"/>
</dbReference>
<dbReference type="GO" id="GO:0004714">
    <property type="term" value="F:transmembrane receptor protein tyrosine kinase activity"/>
    <property type="evidence" value="ECO:0007669"/>
    <property type="project" value="InterPro"/>
</dbReference>
<evidence type="ECO:0000256" key="6">
    <source>
        <dbReference type="PROSITE-ProRule" id="PRU10141"/>
    </source>
</evidence>
<evidence type="ECO:0000313" key="9">
    <source>
        <dbReference type="EMBL" id="EYU20623.1"/>
    </source>
</evidence>
<dbReference type="AlphaFoldDB" id="A0A022Q0E9"/>
<dbReference type="Gene3D" id="1.10.510.10">
    <property type="entry name" value="Transferase(Phosphotransferase) domain 1"/>
    <property type="match status" value="1"/>
</dbReference>
<organism evidence="9 10">
    <name type="scientific">Erythranthe guttata</name>
    <name type="common">Yellow monkey flower</name>
    <name type="synonym">Mimulus guttatus</name>
    <dbReference type="NCBI Taxonomy" id="4155"/>
    <lineage>
        <taxon>Eukaryota</taxon>
        <taxon>Viridiplantae</taxon>
        <taxon>Streptophyta</taxon>
        <taxon>Embryophyta</taxon>
        <taxon>Tracheophyta</taxon>
        <taxon>Spermatophyta</taxon>
        <taxon>Magnoliopsida</taxon>
        <taxon>eudicotyledons</taxon>
        <taxon>Gunneridae</taxon>
        <taxon>Pentapetalae</taxon>
        <taxon>asterids</taxon>
        <taxon>lamiids</taxon>
        <taxon>Lamiales</taxon>
        <taxon>Phrymaceae</taxon>
        <taxon>Erythranthe</taxon>
    </lineage>
</organism>
<dbReference type="InterPro" id="IPR011009">
    <property type="entry name" value="Kinase-like_dom_sf"/>
</dbReference>
<dbReference type="GO" id="GO:0004674">
    <property type="term" value="F:protein serine/threonine kinase activity"/>
    <property type="evidence" value="ECO:0007669"/>
    <property type="project" value="UniProtKB-KW"/>
</dbReference>
<evidence type="ECO:0000259" key="8">
    <source>
        <dbReference type="PROSITE" id="PS50011"/>
    </source>
</evidence>
<evidence type="ECO:0000256" key="4">
    <source>
        <dbReference type="ARBA" id="ARBA00022777"/>
    </source>
</evidence>
<dbReference type="PANTHER" id="PTHR27003">
    <property type="entry name" value="OS07G0166700 PROTEIN"/>
    <property type="match status" value="1"/>
</dbReference>
<dbReference type="InterPro" id="IPR000719">
    <property type="entry name" value="Prot_kinase_dom"/>
</dbReference>
<feature type="non-terminal residue" evidence="9">
    <location>
        <position position="844"/>
    </location>
</feature>
<dbReference type="SUPFAM" id="SSF56112">
    <property type="entry name" value="Protein kinase-like (PK-like)"/>
    <property type="match status" value="1"/>
</dbReference>
<reference evidence="9 10" key="1">
    <citation type="journal article" date="2013" name="Proc. Natl. Acad. Sci. U.S.A.">
        <title>Fine-scale variation in meiotic recombination in Mimulus inferred from population shotgun sequencing.</title>
        <authorList>
            <person name="Hellsten U."/>
            <person name="Wright K.M."/>
            <person name="Jenkins J."/>
            <person name="Shu S."/>
            <person name="Yuan Y."/>
            <person name="Wessler S.R."/>
            <person name="Schmutz J."/>
            <person name="Willis J.H."/>
            <person name="Rokhsar D.S."/>
        </authorList>
    </citation>
    <scope>NUCLEOTIDE SEQUENCE [LARGE SCALE GENOMIC DNA]</scope>
    <source>
        <strain evidence="10">cv. DUN x IM62</strain>
    </source>
</reference>
<sequence length="844" mass="94180">MNLHPLSIVVVLLFLCLLIKFTAAISNPTHFTGDVSINCGAIDTSIANNGKGWVGDVQPKSSSLLQIKGSSTTSNVVSKLISFDPVPYKTARISQSQFFYAFQVGPGEKILRFHFNPTLYKGFEGFKDLFTVEAGPFTLLSNFSASLAAEALGVDSFVKEFCLHVQENQKLNIIFSPESSQSLDTYAFINGIEIFTVPASHSYFEGGDVGLQLVGEKSRVYIDSSTALEIFHQVEFKQNNVGYFHGLFPKWENVNTKRRHNNTWKMPVDVGFKYLIRVHFSELGLKVAGNGDNTFKVLINEMIARTNIDLVKESDENNIRWYRDYMVMVRGNKNEGKRDILISLQSYGDLIGNRVLVSGFEIFKLSNSDNSLASPNPSPLARDSASHTVQTLFLVLYHRNAIADVAIAMISLVCIIVYNLREIQEANITDEGNKIMSKSKPKPSPSARAERTCRRFSLDEILLATENFSDALLIGNGGFGKVYKGHIDNEHTTIAIKRLESNSKQGPKEFLTEIETLSELRHVNLVSLIGYCNEKGEMILVYEYMPCGTLADHIYKLVGENNTCSYLTWKQRLDTCIGAGRALDYLHTCHGVIHRDVKTSNILLDENFIAKVSDFGLAKLENKSKLKTHITTNVKGTYGYLDPNYVKTQKLSRKSDTYAFGVVLLEVLCGRPAVDLENDRVLSMWARDKINMGEGDQIVSVGLREEISPDSLKTFVGVAQRCLSDELENRPTMSQVVSQLELAVEQQETKKLRQIAASVSDDNHCLNNDKDGLSVQTRQPSIFSTAMQNFTPPLKEQTNSNLAIARLPHNDNNVLTVQTSQPATFSTAVYNFTPPSKEQTNRNV</sequence>
<keyword evidence="7" id="KW-0732">Signal</keyword>
<dbReference type="InterPro" id="IPR017441">
    <property type="entry name" value="Protein_kinase_ATP_BS"/>
</dbReference>
<accession>A0A022Q0E9</accession>
<keyword evidence="2" id="KW-0808">Transferase</keyword>
<dbReference type="FunFam" id="3.30.200.20:FF:000039">
    <property type="entry name" value="receptor-like protein kinase FERONIA"/>
    <property type="match status" value="1"/>
</dbReference>
<proteinExistence type="predicted"/>
<name>A0A022Q0E9_ERYGU</name>
<evidence type="ECO:0000256" key="5">
    <source>
        <dbReference type="ARBA" id="ARBA00022840"/>
    </source>
</evidence>
<dbReference type="Pfam" id="PF00069">
    <property type="entry name" value="Pkinase"/>
    <property type="match status" value="1"/>
</dbReference>
<keyword evidence="1" id="KW-0723">Serine/threonine-protein kinase</keyword>
<dbReference type="Gene3D" id="2.60.120.430">
    <property type="entry name" value="Galactose-binding lectin"/>
    <property type="match status" value="2"/>
</dbReference>
<evidence type="ECO:0000313" key="10">
    <source>
        <dbReference type="Proteomes" id="UP000030748"/>
    </source>
</evidence>
<evidence type="ECO:0000256" key="3">
    <source>
        <dbReference type="ARBA" id="ARBA00022741"/>
    </source>
</evidence>
<dbReference type="STRING" id="4155.A0A022Q0E9"/>
<feature type="signal peptide" evidence="7">
    <location>
        <begin position="1"/>
        <end position="24"/>
    </location>
</feature>
<dbReference type="PROSITE" id="PS00108">
    <property type="entry name" value="PROTEIN_KINASE_ST"/>
    <property type="match status" value="1"/>
</dbReference>
<dbReference type="CDD" id="cd14066">
    <property type="entry name" value="STKc_IRAK"/>
    <property type="match status" value="1"/>
</dbReference>
<dbReference type="Gene3D" id="3.30.200.20">
    <property type="entry name" value="Phosphorylase Kinase, domain 1"/>
    <property type="match status" value="1"/>
</dbReference>
<dbReference type="InterPro" id="IPR008271">
    <property type="entry name" value="Ser/Thr_kinase_AS"/>
</dbReference>
<gene>
    <name evidence="9" type="ORF">MIMGU_mgv1a018108mg</name>
</gene>
<dbReference type="Proteomes" id="UP000030748">
    <property type="component" value="Unassembled WGS sequence"/>
</dbReference>
<dbReference type="GO" id="GO:0004672">
    <property type="term" value="F:protein kinase activity"/>
    <property type="evidence" value="ECO:0000318"/>
    <property type="project" value="GO_Central"/>
</dbReference>
<keyword evidence="3 6" id="KW-0547">Nucleotide-binding</keyword>
<keyword evidence="5 6" id="KW-0067">ATP-binding</keyword>
<feature type="domain" description="Protein kinase" evidence="8">
    <location>
        <begin position="468"/>
        <end position="742"/>
    </location>
</feature>
<evidence type="ECO:0000256" key="1">
    <source>
        <dbReference type="ARBA" id="ARBA00022527"/>
    </source>
</evidence>
<dbReference type="SMART" id="SM00220">
    <property type="entry name" value="S_TKc"/>
    <property type="match status" value="1"/>
</dbReference>
<feature type="binding site" evidence="6">
    <location>
        <position position="497"/>
    </location>
    <ligand>
        <name>ATP</name>
        <dbReference type="ChEBI" id="CHEBI:30616"/>
    </ligand>
</feature>
<dbReference type="GO" id="GO:0005524">
    <property type="term" value="F:ATP binding"/>
    <property type="evidence" value="ECO:0007669"/>
    <property type="project" value="UniProtKB-UniRule"/>
</dbReference>
<dbReference type="InterPro" id="IPR045272">
    <property type="entry name" value="ANXUR1/2-like"/>
</dbReference>
<evidence type="ECO:0000256" key="2">
    <source>
        <dbReference type="ARBA" id="ARBA00022679"/>
    </source>
</evidence>
<dbReference type="PANTHER" id="PTHR27003:SF467">
    <property type="entry name" value="PROTEIN KINASE DOMAIN-CONTAINING PROTEIN"/>
    <property type="match status" value="1"/>
</dbReference>
<keyword evidence="10" id="KW-1185">Reference proteome</keyword>
<protein>
    <recommendedName>
        <fullName evidence="8">Protein kinase domain-containing protein</fullName>
    </recommendedName>
</protein>
<dbReference type="FunFam" id="2.60.120.430:FF:000003">
    <property type="entry name" value="FERONIA receptor-like kinase"/>
    <property type="match status" value="1"/>
</dbReference>
<dbReference type="PROSITE" id="PS50011">
    <property type="entry name" value="PROTEIN_KINASE_DOM"/>
    <property type="match status" value="1"/>
</dbReference>